<proteinExistence type="predicted"/>
<dbReference type="PANTHER" id="PTHR43737">
    <property type="entry name" value="BLL7424 PROTEIN"/>
    <property type="match status" value="1"/>
</dbReference>
<dbReference type="EMBL" id="NIDE01000002">
    <property type="protein sequence ID" value="OWK45377.1"/>
    <property type="molecule type" value="Genomic_DNA"/>
</dbReference>
<sequence length="473" mass="51285">MLDLPSRRRFLQHSGAGFGALALTALLAEDGFLRADASGSADPLAPRKPPREARAKNVIFLFMSGGPSHLETFDPKPELQRLHGQKLPASFGAVKTRRGVDRNKLLATKRTFKKYGQAGIDVSDLLPHIARHADDLCVLRGCHGDSVTHPESVYLMNCGSILMGRPSLGAWVSYGLGSENRNMPAFVVLPDPGGWPKGGAPSWGNGYLPAAFQGTVMRGGPSPIQNLHTPDGIGAAQQRKTLDLVNQLNQEHLRSRAGDSELSARIAGYELAFRMQSHAAEVVDAAKETAATQKLYGLDEKDTAEFGLRCLLARRMVERGVRFVQLYCGDTNGWDGHQNIEGNHGKLARESDLPIAGLLTDLKQRGLLDSTLVIWGGEFGRTPMSEGSDGRDHNPHGFTMWLAGGGVKGGQILGRTDDVGLRAVGDDKMHVHDIHATILWLLGFDHKKLTFRHNGRGERLTDVFGEVIKGALA</sequence>
<organism evidence="1 2">
    <name type="scientific">Fimbriiglobus ruber</name>
    <dbReference type="NCBI Taxonomy" id="1908690"/>
    <lineage>
        <taxon>Bacteria</taxon>
        <taxon>Pseudomonadati</taxon>
        <taxon>Planctomycetota</taxon>
        <taxon>Planctomycetia</taxon>
        <taxon>Gemmatales</taxon>
        <taxon>Gemmataceae</taxon>
        <taxon>Fimbriiglobus</taxon>
    </lineage>
</organism>
<name>A0A225EAE1_9BACT</name>
<dbReference type="InterPro" id="IPR010869">
    <property type="entry name" value="DUF1501"/>
</dbReference>
<dbReference type="InterPro" id="IPR019546">
    <property type="entry name" value="TAT_signal_bac_arc"/>
</dbReference>
<dbReference type="SUPFAM" id="SSF53649">
    <property type="entry name" value="Alkaline phosphatase-like"/>
    <property type="match status" value="1"/>
</dbReference>
<dbReference type="AlphaFoldDB" id="A0A225EAE1"/>
<dbReference type="InterPro" id="IPR006311">
    <property type="entry name" value="TAT_signal"/>
</dbReference>
<keyword evidence="2" id="KW-1185">Reference proteome</keyword>
<evidence type="ECO:0000313" key="1">
    <source>
        <dbReference type="EMBL" id="OWK45377.1"/>
    </source>
</evidence>
<dbReference type="Proteomes" id="UP000214646">
    <property type="component" value="Unassembled WGS sequence"/>
</dbReference>
<dbReference type="RefSeq" id="WP_088253111.1">
    <property type="nucleotide sequence ID" value="NZ_NIDE01000002.1"/>
</dbReference>
<dbReference type="NCBIfam" id="TIGR01409">
    <property type="entry name" value="TAT_signal_seq"/>
    <property type="match status" value="1"/>
</dbReference>
<dbReference type="PROSITE" id="PS51318">
    <property type="entry name" value="TAT"/>
    <property type="match status" value="1"/>
</dbReference>
<comment type="caution">
    <text evidence="1">The sequence shown here is derived from an EMBL/GenBank/DDBJ whole genome shotgun (WGS) entry which is preliminary data.</text>
</comment>
<dbReference type="Pfam" id="PF07394">
    <property type="entry name" value="DUF1501"/>
    <property type="match status" value="1"/>
</dbReference>
<reference evidence="2" key="1">
    <citation type="submission" date="2017-06" db="EMBL/GenBank/DDBJ databases">
        <title>Genome analysis of Fimbriiglobus ruber SP5, the first member of the order Planctomycetales with confirmed chitinolytic capability.</title>
        <authorList>
            <person name="Ravin N.V."/>
            <person name="Rakitin A.L."/>
            <person name="Ivanova A.A."/>
            <person name="Beletsky A.V."/>
            <person name="Kulichevskaya I.S."/>
            <person name="Mardanov A.V."/>
            <person name="Dedysh S.N."/>
        </authorList>
    </citation>
    <scope>NUCLEOTIDE SEQUENCE [LARGE SCALE GENOMIC DNA]</scope>
    <source>
        <strain evidence="2">SP5</strain>
    </source>
</reference>
<evidence type="ECO:0008006" key="3">
    <source>
        <dbReference type="Google" id="ProtNLM"/>
    </source>
</evidence>
<evidence type="ECO:0000313" key="2">
    <source>
        <dbReference type="Proteomes" id="UP000214646"/>
    </source>
</evidence>
<protein>
    <recommendedName>
        <fullName evidence="3">Sulfatase</fullName>
    </recommendedName>
</protein>
<gene>
    <name evidence="1" type="ORF">FRUB_01708</name>
</gene>
<dbReference type="PANTHER" id="PTHR43737:SF1">
    <property type="entry name" value="DUF1501 DOMAIN-CONTAINING PROTEIN"/>
    <property type="match status" value="1"/>
</dbReference>
<dbReference type="OrthoDB" id="127333at2"/>
<accession>A0A225EAE1</accession>
<dbReference type="InterPro" id="IPR017850">
    <property type="entry name" value="Alkaline_phosphatase_core_sf"/>
</dbReference>